<evidence type="ECO:0000256" key="1">
    <source>
        <dbReference type="ARBA" id="ARBA00001974"/>
    </source>
</evidence>
<dbReference type="Gene3D" id="2.40.110.10">
    <property type="entry name" value="Butyryl-CoA Dehydrogenase, subunit A, domain 2"/>
    <property type="match status" value="1"/>
</dbReference>
<dbReference type="InterPro" id="IPR006091">
    <property type="entry name" value="Acyl-CoA_Oxase/DH_mid-dom"/>
</dbReference>
<dbReference type="InterPro" id="IPR009100">
    <property type="entry name" value="AcylCoA_DH/oxidase_NM_dom_sf"/>
</dbReference>
<dbReference type="GO" id="GO:0050660">
    <property type="term" value="F:flavin adenine dinucleotide binding"/>
    <property type="evidence" value="ECO:0007669"/>
    <property type="project" value="InterPro"/>
</dbReference>
<protein>
    <submittedName>
        <fullName evidence="10">Acyl-CoA/acyl-ACP dehydrogenase</fullName>
    </submittedName>
</protein>
<dbReference type="InterPro" id="IPR046373">
    <property type="entry name" value="Acyl-CoA_Oxase/DH_mid-dom_sf"/>
</dbReference>
<evidence type="ECO:0000259" key="7">
    <source>
        <dbReference type="Pfam" id="PF00441"/>
    </source>
</evidence>
<keyword evidence="4 6" id="KW-0274">FAD</keyword>
<evidence type="ECO:0000313" key="10">
    <source>
        <dbReference type="EMBL" id="QMT01076.1"/>
    </source>
</evidence>
<dbReference type="Pfam" id="PF00441">
    <property type="entry name" value="Acyl-CoA_dh_1"/>
    <property type="match status" value="1"/>
</dbReference>
<dbReference type="KEGG" id="gji:H1R19_19805"/>
<evidence type="ECO:0000259" key="9">
    <source>
        <dbReference type="Pfam" id="PF02771"/>
    </source>
</evidence>
<reference evidence="11" key="1">
    <citation type="submission" date="2020-07" db="EMBL/GenBank/DDBJ databases">
        <title>novel species isolated from the respiratory tract of Marmot.</title>
        <authorList>
            <person name="Zhang G."/>
        </authorList>
    </citation>
    <scope>NUCLEOTIDE SEQUENCE [LARGE SCALE GENOMIC DNA]</scope>
    <source>
        <strain evidence="11">686</strain>
    </source>
</reference>
<evidence type="ECO:0000256" key="4">
    <source>
        <dbReference type="ARBA" id="ARBA00022827"/>
    </source>
</evidence>
<dbReference type="Pfam" id="PF02770">
    <property type="entry name" value="Acyl-CoA_dh_M"/>
    <property type="match status" value="1"/>
</dbReference>
<dbReference type="Pfam" id="PF02771">
    <property type="entry name" value="Acyl-CoA_dh_N"/>
    <property type="match status" value="1"/>
</dbReference>
<evidence type="ECO:0000313" key="11">
    <source>
        <dbReference type="Proteomes" id="UP000515663"/>
    </source>
</evidence>
<dbReference type="InterPro" id="IPR009075">
    <property type="entry name" value="AcylCo_DH/oxidase_C"/>
</dbReference>
<dbReference type="EMBL" id="CP059491">
    <property type="protein sequence ID" value="QMT01076.1"/>
    <property type="molecule type" value="Genomic_DNA"/>
</dbReference>
<gene>
    <name evidence="10" type="ORF">H1R19_19805</name>
</gene>
<feature type="domain" description="Acyl-CoA oxidase/dehydrogenase middle" evidence="8">
    <location>
        <begin position="119"/>
        <end position="207"/>
    </location>
</feature>
<feature type="domain" description="Acyl-CoA dehydrogenase/oxidase C-terminal" evidence="7">
    <location>
        <begin position="225"/>
        <end position="366"/>
    </location>
</feature>
<organism evidence="10 11">
    <name type="scientific">Gordonia jinghuaiqii</name>
    <dbReference type="NCBI Taxonomy" id="2758710"/>
    <lineage>
        <taxon>Bacteria</taxon>
        <taxon>Bacillati</taxon>
        <taxon>Actinomycetota</taxon>
        <taxon>Actinomycetes</taxon>
        <taxon>Mycobacteriales</taxon>
        <taxon>Gordoniaceae</taxon>
        <taxon>Gordonia</taxon>
    </lineage>
</organism>
<sequence length="379" mass="40727">MDFELSDEQRAIRDSTRSLLQRHPGAARAVADSPSGFDTGLWRQGTELGWSALAAPEELGGLGQGVVDLTVVAIEHGRFVTASPFMPTVAVLDALLHSGQPERHDALVEKLIGGESSAAWAFTEPHRSPTVDALQTSARSADGGYRLTGEKVTVADASAADVLLVDAVLDGRPARFLVPRDASGVKIRRIESLDITRELDDVTFDDVHVDHDGIVGSPDSTRAAIERTLALMTVLACAELVGVGEYLLETSVEYAKAREQFGVPIGSFQAVKHKCADMRMWVQASRAATLHAAMSLDAESRSTSKETTKETAKAVSVAKAFVSESICKTAGEALQVHGGIGFTWEHDLHLYIRRARADAALYGDADHHHRALCALLESR</sequence>
<dbReference type="InterPro" id="IPR036250">
    <property type="entry name" value="AcylCo_DH-like_C"/>
</dbReference>
<dbReference type="PANTHER" id="PTHR43884">
    <property type="entry name" value="ACYL-COA DEHYDROGENASE"/>
    <property type="match status" value="1"/>
</dbReference>
<dbReference type="InterPro" id="IPR013786">
    <property type="entry name" value="AcylCoA_DH/ox_N"/>
</dbReference>
<dbReference type="Gene3D" id="1.20.140.10">
    <property type="entry name" value="Butyryl-CoA Dehydrogenase, subunit A, domain 3"/>
    <property type="match status" value="1"/>
</dbReference>
<keyword evidence="5 6" id="KW-0560">Oxidoreductase</keyword>
<evidence type="ECO:0000256" key="2">
    <source>
        <dbReference type="ARBA" id="ARBA00009347"/>
    </source>
</evidence>
<keyword evidence="3 6" id="KW-0285">Flavoprotein</keyword>
<evidence type="ECO:0000256" key="6">
    <source>
        <dbReference type="RuleBase" id="RU362125"/>
    </source>
</evidence>
<comment type="cofactor">
    <cofactor evidence="1 6">
        <name>FAD</name>
        <dbReference type="ChEBI" id="CHEBI:57692"/>
    </cofactor>
</comment>
<dbReference type="Proteomes" id="UP000515663">
    <property type="component" value="Chromosome"/>
</dbReference>
<comment type="similarity">
    <text evidence="2 6">Belongs to the acyl-CoA dehydrogenase family.</text>
</comment>
<evidence type="ECO:0000256" key="3">
    <source>
        <dbReference type="ARBA" id="ARBA00022630"/>
    </source>
</evidence>
<dbReference type="InterPro" id="IPR037069">
    <property type="entry name" value="AcylCoA_DH/ox_N_sf"/>
</dbReference>
<dbReference type="SUPFAM" id="SSF56645">
    <property type="entry name" value="Acyl-CoA dehydrogenase NM domain-like"/>
    <property type="match status" value="1"/>
</dbReference>
<evidence type="ECO:0000256" key="5">
    <source>
        <dbReference type="ARBA" id="ARBA00023002"/>
    </source>
</evidence>
<accession>A0A7D7LXE3</accession>
<proteinExistence type="inferred from homology"/>
<dbReference type="PANTHER" id="PTHR43884:SF20">
    <property type="entry name" value="ACYL-COA DEHYDROGENASE FADE28"/>
    <property type="match status" value="1"/>
</dbReference>
<dbReference type="SUPFAM" id="SSF47203">
    <property type="entry name" value="Acyl-CoA dehydrogenase C-terminal domain-like"/>
    <property type="match status" value="1"/>
</dbReference>
<dbReference type="CDD" id="cd00567">
    <property type="entry name" value="ACAD"/>
    <property type="match status" value="1"/>
</dbReference>
<dbReference type="GO" id="GO:0003995">
    <property type="term" value="F:acyl-CoA dehydrogenase activity"/>
    <property type="evidence" value="ECO:0007669"/>
    <property type="project" value="TreeGrafter"/>
</dbReference>
<evidence type="ECO:0000259" key="8">
    <source>
        <dbReference type="Pfam" id="PF02770"/>
    </source>
</evidence>
<dbReference type="AlphaFoldDB" id="A0A7D7LXE3"/>
<dbReference type="Gene3D" id="1.10.540.10">
    <property type="entry name" value="Acyl-CoA dehydrogenase/oxidase, N-terminal domain"/>
    <property type="match status" value="1"/>
</dbReference>
<feature type="domain" description="Acyl-CoA dehydrogenase/oxidase N-terminal" evidence="9">
    <location>
        <begin position="6"/>
        <end position="115"/>
    </location>
</feature>
<keyword evidence="11" id="KW-1185">Reference proteome</keyword>
<dbReference type="RefSeq" id="WP_219849898.1">
    <property type="nucleotide sequence ID" value="NZ_CP059491.1"/>
</dbReference>
<name>A0A7D7LXE3_9ACTN</name>